<feature type="domain" description="RecF/RecN/SMC N-terminal" evidence="11">
    <location>
        <begin position="1"/>
        <end position="522"/>
    </location>
</feature>
<evidence type="ECO:0000256" key="10">
    <source>
        <dbReference type="SAM" id="Coils"/>
    </source>
</evidence>
<reference evidence="12 13" key="1">
    <citation type="journal article" date="2011" name="Stand. Genomic Sci.">
        <title>High quality draft genome sequence of Segniliparus rugosus CDC 945(T)= (ATCC BAA-974(T)).</title>
        <authorList>
            <person name="Earl A.M."/>
            <person name="Desjardins C.A."/>
            <person name="Fitzgerald M.G."/>
            <person name="Arachchi H.M."/>
            <person name="Zeng Q."/>
            <person name="Mehta T."/>
            <person name="Griggs A."/>
            <person name="Birren B.W."/>
            <person name="Toney N.C."/>
            <person name="Carr J."/>
            <person name="Posey J."/>
            <person name="Butler W.R."/>
        </authorList>
    </citation>
    <scope>NUCLEOTIDE SEQUENCE [LARGE SCALE GENOMIC DNA]</scope>
    <source>
        <strain evidence="13">ATCC BAA-974 / DSM 45345 / CCUG 50838 / CIP 108380 / JCM 13579 / CDC 945</strain>
    </source>
</reference>
<dbReference type="GO" id="GO:0006281">
    <property type="term" value="P:DNA repair"/>
    <property type="evidence" value="ECO:0007669"/>
    <property type="project" value="UniProtKB-KW"/>
</dbReference>
<evidence type="ECO:0000256" key="9">
    <source>
        <dbReference type="PIRNR" id="PIRNR003128"/>
    </source>
</evidence>
<dbReference type="GO" id="GO:0009432">
    <property type="term" value="P:SOS response"/>
    <property type="evidence" value="ECO:0007669"/>
    <property type="project" value="TreeGrafter"/>
</dbReference>
<dbReference type="PANTHER" id="PTHR11059">
    <property type="entry name" value="DNA REPAIR PROTEIN RECN"/>
    <property type="match status" value="1"/>
</dbReference>
<dbReference type="CDD" id="cd03241">
    <property type="entry name" value="ABC_RecN"/>
    <property type="match status" value="1"/>
</dbReference>
<comment type="function">
    <text evidence="1 9">May be involved in recombinational repair of damaged DNA.</text>
</comment>
<keyword evidence="7 9" id="KW-0234">DNA repair</keyword>
<keyword evidence="10" id="KW-0175">Coiled coil</keyword>
<feature type="coiled-coil region" evidence="10">
    <location>
        <begin position="355"/>
        <end position="382"/>
    </location>
</feature>
<dbReference type="GO" id="GO:0005524">
    <property type="term" value="F:ATP binding"/>
    <property type="evidence" value="ECO:0007669"/>
    <property type="project" value="UniProtKB-KW"/>
</dbReference>
<dbReference type="Gene3D" id="3.40.50.300">
    <property type="entry name" value="P-loop containing nucleotide triphosphate hydrolases"/>
    <property type="match status" value="2"/>
</dbReference>
<dbReference type="eggNOG" id="COG0497">
    <property type="taxonomic scope" value="Bacteria"/>
</dbReference>
<proteinExistence type="inferred from homology"/>
<comment type="similarity">
    <text evidence="2 9">Belongs to the RecN family.</text>
</comment>
<keyword evidence="4" id="KW-0547">Nucleotide-binding</keyword>
<dbReference type="GO" id="GO:0043590">
    <property type="term" value="C:bacterial nucleoid"/>
    <property type="evidence" value="ECO:0007669"/>
    <property type="project" value="TreeGrafter"/>
</dbReference>
<evidence type="ECO:0000313" key="13">
    <source>
        <dbReference type="Proteomes" id="UP000004816"/>
    </source>
</evidence>
<dbReference type="EMBL" id="ACZI02000003">
    <property type="protein sequence ID" value="EFV13684.1"/>
    <property type="molecule type" value="Genomic_DNA"/>
</dbReference>
<dbReference type="AlphaFoldDB" id="E5XPN9"/>
<keyword evidence="6" id="KW-0067">ATP-binding</keyword>
<evidence type="ECO:0000256" key="7">
    <source>
        <dbReference type="ARBA" id="ARBA00023204"/>
    </source>
</evidence>
<sequence length="574" mass="59715">MLSELRIENLGAIAKAEVPLQGGFTVLTGETGVGKTMLAVGLRLVGGGRGDAARVRGGAERAVVEARFELPGPDVLDDEVREFLDSAGVDLDDEDVLVLRTLGKDGRSKAFIGGRAVPLGTLSAFADPLLNVHGQHDQLRLLKSGEQLAALDRFAGEKIAGPLAKWRAAYARFGQLGAELAELQSNEEGRAAEAERLAEGIRRIAEADPEPGEDESLAAEIRRLSDLDDLRERAHAAHLLLTGEDPENPEGGAAGAASALGQVGTILASAEDPRLRELADRAAEAGTLVAELGLDLGAYLGDLPSDSSALEAKLDRQAQLKALVRAYATDVDGVLRWAAEAQARLERIGGGTEAVAKVQAELDATKAELDQLAGKLTAIRRKAADGLQKAVNQELAGLSMGGAALAVGVEPSGKHGPNGADEVGFALKAAGSGEPIALAKGASGGELSRIMLALELVLARGREQVTMVFDEVDSGVGGRAAVGIGQRLARLGRHCQVLAVTHLPQVAAYADAHIRIEPAEQGAAASGGKASQVRQLSREERVVELARMLAGMAETETGRAHADELLSKAEQDKG</sequence>
<keyword evidence="13" id="KW-1185">Reference proteome</keyword>
<dbReference type="InterPro" id="IPR004604">
    <property type="entry name" value="DNA_recomb/repair_RecN"/>
</dbReference>
<evidence type="ECO:0000256" key="6">
    <source>
        <dbReference type="ARBA" id="ARBA00022840"/>
    </source>
</evidence>
<dbReference type="OrthoDB" id="9806954at2"/>
<keyword evidence="5 9" id="KW-0227">DNA damage</keyword>
<dbReference type="HOGENOM" id="CLU_018297_3_0_11"/>
<dbReference type="GO" id="GO:0006310">
    <property type="term" value="P:DNA recombination"/>
    <property type="evidence" value="ECO:0007669"/>
    <property type="project" value="InterPro"/>
</dbReference>
<evidence type="ECO:0000256" key="3">
    <source>
        <dbReference type="ARBA" id="ARBA00021315"/>
    </source>
</evidence>
<dbReference type="Proteomes" id="UP000004816">
    <property type="component" value="Unassembled WGS sequence"/>
</dbReference>
<dbReference type="STRING" id="679197.HMPREF9336_01461"/>
<organism evidence="12 13">
    <name type="scientific">Segniliparus rugosus (strain ATCC BAA-974 / DSM 45345 / CCUG 50838 / CIP 108380 / JCM 13579 / CDC 945)</name>
    <dbReference type="NCBI Taxonomy" id="679197"/>
    <lineage>
        <taxon>Bacteria</taxon>
        <taxon>Bacillati</taxon>
        <taxon>Actinomycetota</taxon>
        <taxon>Actinomycetes</taxon>
        <taxon>Mycobacteriales</taxon>
        <taxon>Segniliparaceae</taxon>
        <taxon>Segniliparus</taxon>
    </lineage>
</organism>
<evidence type="ECO:0000313" key="12">
    <source>
        <dbReference type="EMBL" id="EFV13684.1"/>
    </source>
</evidence>
<dbReference type="InterPro" id="IPR003395">
    <property type="entry name" value="RecF/RecN/SMC_N"/>
</dbReference>
<evidence type="ECO:0000256" key="5">
    <source>
        <dbReference type="ARBA" id="ARBA00022763"/>
    </source>
</evidence>
<protein>
    <recommendedName>
        <fullName evidence="3 9">DNA repair protein RecN</fullName>
    </recommendedName>
    <alternativeName>
        <fullName evidence="8 9">Recombination protein N</fullName>
    </alternativeName>
</protein>
<evidence type="ECO:0000256" key="8">
    <source>
        <dbReference type="ARBA" id="ARBA00033408"/>
    </source>
</evidence>
<name>E5XPN9_SEGRC</name>
<dbReference type="RefSeq" id="WP_007469052.1">
    <property type="nucleotide sequence ID" value="NZ_KI391954.1"/>
</dbReference>
<dbReference type="InterPro" id="IPR027417">
    <property type="entry name" value="P-loop_NTPase"/>
</dbReference>
<evidence type="ECO:0000256" key="1">
    <source>
        <dbReference type="ARBA" id="ARBA00003618"/>
    </source>
</evidence>
<evidence type="ECO:0000259" key="11">
    <source>
        <dbReference type="Pfam" id="PF02463"/>
    </source>
</evidence>
<comment type="caution">
    <text evidence="12">The sequence shown here is derived from an EMBL/GenBank/DDBJ whole genome shotgun (WGS) entry which is preliminary data.</text>
</comment>
<accession>E5XPN9</accession>
<dbReference type="NCBIfam" id="TIGR00634">
    <property type="entry name" value="recN"/>
    <property type="match status" value="1"/>
</dbReference>
<evidence type="ECO:0000256" key="4">
    <source>
        <dbReference type="ARBA" id="ARBA00022741"/>
    </source>
</evidence>
<evidence type="ECO:0000256" key="2">
    <source>
        <dbReference type="ARBA" id="ARBA00009441"/>
    </source>
</evidence>
<dbReference type="PIRSF" id="PIRSF003128">
    <property type="entry name" value="RecN"/>
    <property type="match status" value="1"/>
</dbReference>
<dbReference type="Pfam" id="PF02463">
    <property type="entry name" value="SMC_N"/>
    <property type="match status" value="1"/>
</dbReference>
<dbReference type="SUPFAM" id="SSF52540">
    <property type="entry name" value="P-loop containing nucleoside triphosphate hydrolases"/>
    <property type="match status" value="2"/>
</dbReference>
<gene>
    <name evidence="12" type="ORF">HMPREF9336_01461</name>
</gene>
<dbReference type="PANTHER" id="PTHR11059:SF0">
    <property type="entry name" value="DNA REPAIR PROTEIN RECN"/>
    <property type="match status" value="1"/>
</dbReference>